<dbReference type="EMBL" id="CBXV010000004">
    <property type="protein sequence ID" value="CDM65163.1"/>
    <property type="molecule type" value="Genomic_DNA"/>
</dbReference>
<dbReference type="Gene3D" id="3.40.50.1820">
    <property type="entry name" value="alpha/beta hydrolase"/>
    <property type="match status" value="1"/>
</dbReference>
<dbReference type="AlphaFoldDB" id="A0A0B6WV44"/>
<dbReference type="GO" id="GO:0016787">
    <property type="term" value="F:hydrolase activity"/>
    <property type="evidence" value="ECO:0007669"/>
    <property type="project" value="UniProtKB-KW"/>
</dbReference>
<keyword evidence="2" id="KW-0378">Hydrolase</keyword>
<keyword evidence="2" id="KW-0012">Acyltransferase</keyword>
<reference evidence="2 3" key="1">
    <citation type="submission" date="2013-12" db="EMBL/GenBank/DDBJ databases">
        <authorList>
            <person name="Stott M."/>
        </authorList>
    </citation>
    <scope>NUCLEOTIDE SEQUENCE [LARGE SCALE GENOMIC DNA]</scope>
    <source>
        <strain evidence="2 3">K22</strain>
    </source>
</reference>
<dbReference type="PANTHER" id="PTHR43433:SF5">
    <property type="entry name" value="AB HYDROLASE-1 DOMAIN-CONTAINING PROTEIN"/>
    <property type="match status" value="1"/>
</dbReference>
<dbReference type="PRINTS" id="PR00111">
    <property type="entry name" value="ABHYDROLASE"/>
</dbReference>
<dbReference type="Proteomes" id="UP000031518">
    <property type="component" value="Unassembled WGS sequence"/>
</dbReference>
<dbReference type="InterPro" id="IPR050471">
    <property type="entry name" value="AB_hydrolase"/>
</dbReference>
<evidence type="ECO:0000259" key="1">
    <source>
        <dbReference type="Pfam" id="PF00561"/>
    </source>
</evidence>
<dbReference type="InterPro" id="IPR029058">
    <property type="entry name" value="AB_hydrolase_fold"/>
</dbReference>
<dbReference type="PANTHER" id="PTHR43433">
    <property type="entry name" value="HYDROLASE, ALPHA/BETA FOLD FAMILY PROTEIN"/>
    <property type="match status" value="1"/>
</dbReference>
<organism evidence="2 3">
    <name type="scientific">Pyrinomonas methylaliphatogenes</name>
    <dbReference type="NCBI Taxonomy" id="454194"/>
    <lineage>
        <taxon>Bacteria</taxon>
        <taxon>Pseudomonadati</taxon>
        <taxon>Acidobacteriota</taxon>
        <taxon>Blastocatellia</taxon>
        <taxon>Blastocatellales</taxon>
        <taxon>Pyrinomonadaceae</taxon>
        <taxon>Pyrinomonas</taxon>
    </lineage>
</organism>
<dbReference type="SUPFAM" id="SSF53474">
    <property type="entry name" value="alpha/beta-Hydrolases"/>
    <property type="match status" value="1"/>
</dbReference>
<gene>
    <name evidence="2" type="ORF">PYK22_01161</name>
</gene>
<evidence type="ECO:0000313" key="2">
    <source>
        <dbReference type="EMBL" id="CDM65163.1"/>
    </source>
</evidence>
<keyword evidence="3" id="KW-1185">Reference proteome</keyword>
<protein>
    <submittedName>
        <fullName evidence="2">Predicted hydrolase or acyltransferase of alpha/beta superfamily</fullName>
    </submittedName>
</protein>
<evidence type="ECO:0000313" key="3">
    <source>
        <dbReference type="Proteomes" id="UP000031518"/>
    </source>
</evidence>
<reference evidence="2 3" key="2">
    <citation type="submission" date="2015-01" db="EMBL/GenBank/DDBJ databases">
        <title>Complete genome sequence of Pyrinomonas methylaliphatogenes type strain K22T.</title>
        <authorList>
            <person name="Lee K.C.Y."/>
            <person name="Power J.F."/>
            <person name="Dunfield P.F."/>
            <person name="Morgan X.C."/>
            <person name="Huttenhower C."/>
            <person name="Stott M.B."/>
        </authorList>
    </citation>
    <scope>NUCLEOTIDE SEQUENCE [LARGE SCALE GENOMIC DNA]</scope>
    <source>
        <strain evidence="2 3">K22</strain>
    </source>
</reference>
<proteinExistence type="predicted"/>
<dbReference type="GO" id="GO:0016746">
    <property type="term" value="F:acyltransferase activity"/>
    <property type="evidence" value="ECO:0007669"/>
    <property type="project" value="UniProtKB-KW"/>
</dbReference>
<dbReference type="Pfam" id="PF00561">
    <property type="entry name" value="Abhydrolase_1"/>
    <property type="match status" value="1"/>
</dbReference>
<dbReference type="RefSeq" id="WP_211197623.1">
    <property type="nucleotide sequence ID" value="NZ_CBXV010000004.1"/>
</dbReference>
<dbReference type="InterPro" id="IPR000073">
    <property type="entry name" value="AB_hydrolase_1"/>
</dbReference>
<keyword evidence="2" id="KW-0808">Transferase</keyword>
<accession>A0A0B6WV44</accession>
<name>A0A0B6WV44_9BACT</name>
<sequence length="291" mass="32727">MATLRRSLAVIGAIFVLVACGAAQVAVLPEGHFAKVNGIELYYEIHGQGEPLLLIHGFGGSGQDWAPVLEEFAKHYRVILPDMRGHGRSTNPTKQFTHRQSALDMFALLDLLGVKTFKAMGISSGGMTLLHMATQQPSRVEAMVLIGATSYFPEPARQIMRRSTVESMTAQEWERARRIHKYGDDQIRMLREQFHRFKDSYDDMNFTRPLLSTITAKTLIIHGDRDQFFPVSIPVEEYCAIPNSFLWIIPNGGHVPIAGNVQEFTRITLQFLSGAWDQSKKPWDCHAATEK</sequence>
<feature type="domain" description="AB hydrolase-1" evidence="1">
    <location>
        <begin position="51"/>
        <end position="156"/>
    </location>
</feature>
<dbReference type="PROSITE" id="PS51257">
    <property type="entry name" value="PROKAR_LIPOPROTEIN"/>
    <property type="match status" value="1"/>
</dbReference>
<dbReference type="STRING" id="454194.PYK22_01161"/>